<dbReference type="FunFam" id="3.30.60.90:FF:000013">
    <property type="entry name" value="Transcriptional adapter"/>
    <property type="match status" value="1"/>
</dbReference>
<evidence type="ECO:0000256" key="7">
    <source>
        <dbReference type="ARBA" id="ARBA00023163"/>
    </source>
</evidence>
<comment type="subcellular location">
    <subcellularLocation>
        <location evidence="1">Nucleus</location>
    </subcellularLocation>
</comment>
<dbReference type="InterPro" id="IPR043145">
    <property type="entry name" value="Znf_ZZ_sf"/>
</dbReference>
<dbReference type="Pfam" id="PF00249">
    <property type="entry name" value="Myb_DNA-binding"/>
    <property type="match status" value="1"/>
</dbReference>
<dbReference type="CDD" id="cd00167">
    <property type="entry name" value="SANT"/>
    <property type="match status" value="1"/>
</dbReference>
<evidence type="ECO:0000259" key="14">
    <source>
        <dbReference type="PROSITE" id="PS51293"/>
    </source>
</evidence>
<keyword evidence="8" id="KW-0539">Nucleus</keyword>
<dbReference type="Gene3D" id="3.30.60.90">
    <property type="match status" value="1"/>
</dbReference>
<dbReference type="Pfam" id="PF22941">
    <property type="entry name" value="TADA2A-like_3rd"/>
    <property type="match status" value="1"/>
</dbReference>
<keyword evidence="11" id="KW-1133">Transmembrane helix</keyword>
<dbReference type="PANTHER" id="PTHR12374">
    <property type="entry name" value="TRANSCRIPTIONAL ADAPTOR 2 ADA2 -RELATED"/>
    <property type="match status" value="1"/>
</dbReference>
<dbReference type="GO" id="GO:0006338">
    <property type="term" value="P:chromatin remodeling"/>
    <property type="evidence" value="ECO:0007669"/>
    <property type="project" value="TreeGrafter"/>
</dbReference>
<dbReference type="CDD" id="cd02335">
    <property type="entry name" value="ZZ_ADA2"/>
    <property type="match status" value="1"/>
</dbReference>
<dbReference type="InterPro" id="IPR000433">
    <property type="entry name" value="Znf_ZZ"/>
</dbReference>
<keyword evidence="2" id="KW-0479">Metal-binding</keyword>
<dbReference type="PROSITE" id="PS50135">
    <property type="entry name" value="ZF_ZZ_2"/>
    <property type="match status" value="1"/>
</dbReference>
<feature type="transmembrane region" description="Helical" evidence="11">
    <location>
        <begin position="629"/>
        <end position="651"/>
    </location>
</feature>
<dbReference type="SUPFAM" id="SSF46689">
    <property type="entry name" value="Homeodomain-like"/>
    <property type="match status" value="2"/>
</dbReference>
<dbReference type="GO" id="GO:0003677">
    <property type="term" value="F:DNA binding"/>
    <property type="evidence" value="ECO:0007669"/>
    <property type="project" value="UniProtKB-KW"/>
</dbReference>
<evidence type="ECO:0000313" key="16">
    <source>
        <dbReference type="Proteomes" id="UP000504607"/>
    </source>
</evidence>
<evidence type="ECO:0000259" key="13">
    <source>
        <dbReference type="PROSITE" id="PS50135"/>
    </source>
</evidence>
<evidence type="ECO:0000313" key="17">
    <source>
        <dbReference type="RefSeq" id="XP_010905667.2"/>
    </source>
</evidence>
<feature type="compositionally biased region" description="Polar residues" evidence="10">
    <location>
        <begin position="249"/>
        <end position="266"/>
    </location>
</feature>
<dbReference type="InterPro" id="IPR009057">
    <property type="entry name" value="Homeodomain-like_sf"/>
</dbReference>
<organism evidence="16 17">
    <name type="scientific">Elaeis guineensis var. tenera</name>
    <name type="common">Oil palm</name>
    <dbReference type="NCBI Taxonomy" id="51953"/>
    <lineage>
        <taxon>Eukaryota</taxon>
        <taxon>Viridiplantae</taxon>
        <taxon>Streptophyta</taxon>
        <taxon>Embryophyta</taxon>
        <taxon>Tracheophyta</taxon>
        <taxon>Spermatophyta</taxon>
        <taxon>Magnoliopsida</taxon>
        <taxon>Liliopsida</taxon>
        <taxon>Arecaceae</taxon>
        <taxon>Arecoideae</taxon>
        <taxon>Cocoseae</taxon>
        <taxon>Elaeidinae</taxon>
        <taxon>Elaeis</taxon>
    </lineage>
</organism>
<dbReference type="RefSeq" id="XP_010905667.2">
    <property type="nucleotide sequence ID" value="XM_010907365.3"/>
</dbReference>
<dbReference type="SUPFAM" id="SSF57850">
    <property type="entry name" value="RING/U-box"/>
    <property type="match status" value="1"/>
</dbReference>
<dbReference type="InterPro" id="IPR036388">
    <property type="entry name" value="WH-like_DNA-bd_sf"/>
</dbReference>
<dbReference type="Gene3D" id="1.10.10.10">
    <property type="entry name" value="Winged helix-like DNA-binding domain superfamily/Winged helix DNA-binding domain"/>
    <property type="match status" value="1"/>
</dbReference>
<dbReference type="FunFam" id="1.10.10.10:FF:000087">
    <property type="entry name" value="Transcriptional adapter 2"/>
    <property type="match status" value="1"/>
</dbReference>
<reference evidence="17" key="1">
    <citation type="submission" date="2025-08" db="UniProtKB">
        <authorList>
            <consortium name="RefSeq"/>
        </authorList>
    </citation>
    <scope>IDENTIFICATION</scope>
</reference>
<keyword evidence="11" id="KW-0812">Transmembrane</keyword>
<evidence type="ECO:0000256" key="3">
    <source>
        <dbReference type="ARBA" id="ARBA00022771"/>
    </source>
</evidence>
<evidence type="ECO:0000256" key="2">
    <source>
        <dbReference type="ARBA" id="ARBA00022723"/>
    </source>
</evidence>
<feature type="region of interest" description="Disordered" evidence="10">
    <location>
        <begin position="1"/>
        <end position="33"/>
    </location>
</feature>
<dbReference type="SMART" id="SM00291">
    <property type="entry name" value="ZnF_ZZ"/>
    <property type="match status" value="1"/>
</dbReference>
<proteinExistence type="predicted"/>
<keyword evidence="4" id="KW-0862">Zinc</keyword>
<dbReference type="PANTHER" id="PTHR12374:SF20">
    <property type="entry name" value="TRANSCRIPTIONAL ADAPTER 2-ALPHA"/>
    <property type="match status" value="1"/>
</dbReference>
<dbReference type="GO" id="GO:0003713">
    <property type="term" value="F:transcription coactivator activity"/>
    <property type="evidence" value="ECO:0007669"/>
    <property type="project" value="TreeGrafter"/>
</dbReference>
<evidence type="ECO:0000256" key="6">
    <source>
        <dbReference type="ARBA" id="ARBA00023125"/>
    </source>
</evidence>
<dbReference type="GO" id="GO:0006357">
    <property type="term" value="P:regulation of transcription by RNA polymerase II"/>
    <property type="evidence" value="ECO:0007669"/>
    <property type="project" value="TreeGrafter"/>
</dbReference>
<protein>
    <submittedName>
        <fullName evidence="17">Transcriptional adapter ADA2 isoform X1</fullName>
    </submittedName>
</protein>
<feature type="domain" description="SANT" evidence="14">
    <location>
        <begin position="98"/>
        <end position="150"/>
    </location>
</feature>
<dbReference type="KEGG" id="egu:105032798"/>
<gene>
    <name evidence="17" type="primary">LOC105032798</name>
</gene>
<dbReference type="GO" id="GO:0005634">
    <property type="term" value="C:nucleus"/>
    <property type="evidence" value="ECO:0007669"/>
    <property type="project" value="UniProtKB-SubCell"/>
</dbReference>
<dbReference type="Gene3D" id="1.10.10.60">
    <property type="entry name" value="Homeodomain-like"/>
    <property type="match status" value="1"/>
</dbReference>
<dbReference type="Proteomes" id="UP000504607">
    <property type="component" value="Unplaced"/>
</dbReference>
<dbReference type="Pfam" id="PF25299">
    <property type="entry name" value="ZZ_ADA2"/>
    <property type="match status" value="1"/>
</dbReference>
<feature type="region of interest" description="Disordered" evidence="10">
    <location>
        <begin position="452"/>
        <end position="478"/>
    </location>
</feature>
<evidence type="ECO:0000256" key="4">
    <source>
        <dbReference type="ARBA" id="ARBA00022833"/>
    </source>
</evidence>
<keyword evidence="3 9" id="KW-0863">Zinc-finger</keyword>
<feature type="region of interest" description="Disordered" evidence="10">
    <location>
        <begin position="197"/>
        <end position="216"/>
    </location>
</feature>
<dbReference type="InterPro" id="IPR055141">
    <property type="entry name" value="TADA2A_B-like_dom"/>
</dbReference>
<feature type="domain" description="ZZ-type" evidence="13">
    <location>
        <begin position="40"/>
        <end position="96"/>
    </location>
</feature>
<dbReference type="SMART" id="SM00717">
    <property type="entry name" value="SANT"/>
    <property type="match status" value="1"/>
</dbReference>
<dbReference type="GO" id="GO:0003682">
    <property type="term" value="F:chromatin binding"/>
    <property type="evidence" value="ECO:0007669"/>
    <property type="project" value="TreeGrafter"/>
</dbReference>
<evidence type="ECO:0000256" key="11">
    <source>
        <dbReference type="SAM" id="Phobius"/>
    </source>
</evidence>
<dbReference type="InterPro" id="IPR001005">
    <property type="entry name" value="SANT/Myb"/>
</dbReference>
<dbReference type="OrthoDB" id="270417at2759"/>
<keyword evidence="7" id="KW-0804">Transcription</keyword>
<evidence type="ECO:0000256" key="1">
    <source>
        <dbReference type="ARBA" id="ARBA00004123"/>
    </source>
</evidence>
<feature type="region of interest" description="Disordered" evidence="10">
    <location>
        <begin position="241"/>
        <end position="294"/>
    </location>
</feature>
<dbReference type="AlphaFoldDB" id="A0A6I9Q989"/>
<feature type="compositionally biased region" description="Polar residues" evidence="10">
    <location>
        <begin position="277"/>
        <end position="289"/>
    </location>
</feature>
<dbReference type="PROSITE" id="PS51293">
    <property type="entry name" value="SANT"/>
    <property type="match status" value="1"/>
</dbReference>
<dbReference type="InParanoid" id="A0A6I9Q989"/>
<dbReference type="InterPro" id="IPR017930">
    <property type="entry name" value="Myb_dom"/>
</dbReference>
<evidence type="ECO:0000256" key="10">
    <source>
        <dbReference type="SAM" id="MobiDB-lite"/>
    </source>
</evidence>
<evidence type="ECO:0000256" key="9">
    <source>
        <dbReference type="PROSITE-ProRule" id="PRU00228"/>
    </source>
</evidence>
<evidence type="ECO:0000259" key="12">
    <source>
        <dbReference type="PROSITE" id="PS50090"/>
    </source>
</evidence>
<dbReference type="FunFam" id="1.10.10.60:FF:000115">
    <property type="entry name" value="Transcriptional adapter 2"/>
    <property type="match status" value="1"/>
</dbReference>
<keyword evidence="5" id="KW-0805">Transcription regulation</keyword>
<feature type="domain" description="Myb-like" evidence="12">
    <location>
        <begin position="101"/>
        <end position="146"/>
    </location>
</feature>
<evidence type="ECO:0000259" key="15">
    <source>
        <dbReference type="PROSITE" id="PS51294"/>
    </source>
</evidence>
<feature type="domain" description="HTH myb-type" evidence="15">
    <location>
        <begin position="103"/>
        <end position="150"/>
    </location>
</feature>
<keyword evidence="6" id="KW-0238">DNA-binding</keyword>
<name>A0A6I9Q989_ELAGV</name>
<evidence type="ECO:0000256" key="5">
    <source>
        <dbReference type="ARBA" id="ARBA00023015"/>
    </source>
</evidence>
<evidence type="ECO:0000256" key="8">
    <source>
        <dbReference type="ARBA" id="ARBA00023242"/>
    </source>
</evidence>
<dbReference type="PROSITE" id="PS01357">
    <property type="entry name" value="ZF_ZZ_1"/>
    <property type="match status" value="1"/>
</dbReference>
<sequence>MGRSRGETNSTGKDSRQRSKKRRAVPVKEDAETLDAGTKERKYHCNYCNKDISGMIRIKCAICADFDLCVECFSVGAEVSPHKSNHPYRVMDNKSFPLLCSDWNADEEILLLEGIDMYGLGGWAEIAEHVGTKNKAQCIDHYTTAYMNSPSFPLPGMSHVHGAAKTDLLAMDNVQGISVPQNASPKVESLFSSSGLKIGIPSSEPPAERYSSSTSVWTGEDCTNMSSTAANMKAPNMLKFTNGSGGTKLESSTSAEGTHGDTSSGIKKTKDPGDNGLSLSELNGYNPKTQEFDPEYDDDAEKALADMKFMPNDTEIHHELKLRMLHIYCSRLDERKRRKDFILERNLLHTIPLEKELSVEDREVYERYKVFMRYQSPEEHDALVQSVIEEHKLRRRIQELQECRAAGCRTMAEAKAYIEQKKLRELEASMNKTKLDSQVSSSSKILRANELSNKEDGLSDGSPQNINEGNGGSGLELDGKDPSAVATMQVTSKSFDVWDVTGLPGADLLSETERRLCCECKLLPCHYLKIQEVLMTEIYKGTIVKKSDAYSFFKVDPSKINKIYDVLSKWSKRFLYYLSYLMEPPMGNLLPWNLRKAHSSEVSGGIQSISLRHANFSAFLIRFLSILHFVKATTLVKFYFCNIMATLLLLLI</sequence>
<dbReference type="PROSITE" id="PS50090">
    <property type="entry name" value="MYB_LIKE"/>
    <property type="match status" value="1"/>
</dbReference>
<dbReference type="InterPro" id="IPR017884">
    <property type="entry name" value="SANT_dom"/>
</dbReference>
<accession>A0A6I9Q989</accession>
<dbReference type="InterPro" id="IPR041983">
    <property type="entry name" value="ADA2-like_ZZ"/>
</dbReference>
<dbReference type="PROSITE" id="PS51294">
    <property type="entry name" value="HTH_MYB"/>
    <property type="match status" value="1"/>
</dbReference>
<keyword evidence="16" id="KW-1185">Reference proteome</keyword>
<keyword evidence="11" id="KW-0472">Membrane</keyword>
<dbReference type="GO" id="GO:0008270">
    <property type="term" value="F:zinc ion binding"/>
    <property type="evidence" value="ECO:0007669"/>
    <property type="project" value="UniProtKB-KW"/>
</dbReference>